<sequence length="235" mass="26643">MLQLTFPGHRILDYYFAINMAEQVVSDSGAEMSQSDIRRAWYIKSMQSDRVKVLVDSTKDTFWVPYDLLAQYSTAFKKFRNALNDSGDEIVLPDVTTSTFDDFFIWLHAYEPCILGTESHDSHIIDGALHLAVFAQKYQIYHLRNQASDVVRAALRDGEWNITPEMISAVYKDAPSGSALRQLSFLGFVAAEGRTDATLWQAAFIDCPSLGWDYFQYKNGSELYQEGIQDGGRTC</sequence>
<organism evidence="1 2">
    <name type="scientific">Hyaloscypha hepaticicola</name>
    <dbReference type="NCBI Taxonomy" id="2082293"/>
    <lineage>
        <taxon>Eukaryota</taxon>
        <taxon>Fungi</taxon>
        <taxon>Dikarya</taxon>
        <taxon>Ascomycota</taxon>
        <taxon>Pezizomycotina</taxon>
        <taxon>Leotiomycetes</taxon>
        <taxon>Helotiales</taxon>
        <taxon>Hyaloscyphaceae</taxon>
        <taxon>Hyaloscypha</taxon>
    </lineage>
</organism>
<dbReference type="InterPro" id="IPR011333">
    <property type="entry name" value="SKP1/BTB/POZ_sf"/>
</dbReference>
<gene>
    <name evidence="1" type="ORF">NA56DRAFT_328581</name>
</gene>
<dbReference type="STRING" id="1745343.A0A2J6PNS3"/>
<reference evidence="1 2" key="1">
    <citation type="submission" date="2016-05" db="EMBL/GenBank/DDBJ databases">
        <title>A degradative enzymes factory behind the ericoid mycorrhizal symbiosis.</title>
        <authorList>
            <consortium name="DOE Joint Genome Institute"/>
            <person name="Martino E."/>
            <person name="Morin E."/>
            <person name="Grelet G."/>
            <person name="Kuo A."/>
            <person name="Kohler A."/>
            <person name="Daghino S."/>
            <person name="Barry K."/>
            <person name="Choi C."/>
            <person name="Cichocki N."/>
            <person name="Clum A."/>
            <person name="Copeland A."/>
            <person name="Hainaut M."/>
            <person name="Haridas S."/>
            <person name="Labutti K."/>
            <person name="Lindquist E."/>
            <person name="Lipzen A."/>
            <person name="Khouja H.-R."/>
            <person name="Murat C."/>
            <person name="Ohm R."/>
            <person name="Olson A."/>
            <person name="Spatafora J."/>
            <person name="Veneault-Fourrey C."/>
            <person name="Henrissat B."/>
            <person name="Grigoriev I."/>
            <person name="Martin F."/>
            <person name="Perotto S."/>
        </authorList>
    </citation>
    <scope>NUCLEOTIDE SEQUENCE [LARGE SCALE GENOMIC DNA]</scope>
    <source>
        <strain evidence="1 2">UAMH 7357</strain>
    </source>
</reference>
<dbReference type="EMBL" id="KZ613511">
    <property type="protein sequence ID" value="PMD15678.1"/>
    <property type="molecule type" value="Genomic_DNA"/>
</dbReference>
<protein>
    <recommendedName>
        <fullName evidence="3">BTB domain-containing protein</fullName>
    </recommendedName>
</protein>
<keyword evidence="2" id="KW-1185">Reference proteome</keyword>
<evidence type="ECO:0000313" key="2">
    <source>
        <dbReference type="Proteomes" id="UP000235672"/>
    </source>
</evidence>
<name>A0A2J6PNS3_9HELO</name>
<dbReference type="Gene3D" id="3.30.710.10">
    <property type="entry name" value="Potassium Channel Kv1.1, Chain A"/>
    <property type="match status" value="1"/>
</dbReference>
<evidence type="ECO:0000313" key="1">
    <source>
        <dbReference type="EMBL" id="PMD15678.1"/>
    </source>
</evidence>
<accession>A0A2J6PNS3</accession>
<evidence type="ECO:0008006" key="3">
    <source>
        <dbReference type="Google" id="ProtNLM"/>
    </source>
</evidence>
<dbReference type="AlphaFoldDB" id="A0A2J6PNS3"/>
<dbReference type="OrthoDB" id="194443at2759"/>
<proteinExistence type="predicted"/>
<dbReference type="Proteomes" id="UP000235672">
    <property type="component" value="Unassembled WGS sequence"/>
</dbReference>